<evidence type="ECO:0000313" key="1">
    <source>
        <dbReference type="EMBL" id="QHW35630.1"/>
    </source>
</evidence>
<evidence type="ECO:0000313" key="2">
    <source>
        <dbReference type="Proteomes" id="UP000479114"/>
    </source>
</evidence>
<sequence length="77" mass="8631">MSNEPIKNNSQMLYLQARFQFEQAKAKFDDGTIKSDTKLIQTVFKAFQDFFVSAGQPMMIPRYAVDGGPHGVPTSTI</sequence>
<dbReference type="EMBL" id="CP048288">
    <property type="protein sequence ID" value="QHW35630.1"/>
    <property type="molecule type" value="Genomic_DNA"/>
</dbReference>
<accession>A0A6C0PAM0</accession>
<protein>
    <submittedName>
        <fullName evidence="1">Uncharacterized protein</fullName>
    </submittedName>
</protein>
<gene>
    <name evidence="1" type="ORF">GZH47_32550</name>
</gene>
<organism evidence="1 2">
    <name type="scientific">Paenibacillus rhizovicinus</name>
    <dbReference type="NCBI Taxonomy" id="2704463"/>
    <lineage>
        <taxon>Bacteria</taxon>
        <taxon>Bacillati</taxon>
        <taxon>Bacillota</taxon>
        <taxon>Bacilli</taxon>
        <taxon>Bacillales</taxon>
        <taxon>Paenibacillaceae</taxon>
        <taxon>Paenibacillus</taxon>
    </lineage>
</organism>
<dbReference type="KEGG" id="prz:GZH47_32550"/>
<geneLocation type="plasmid" evidence="1 2">
    <name>unnamed2</name>
</geneLocation>
<reference evidence="1 2" key="1">
    <citation type="submission" date="2020-02" db="EMBL/GenBank/DDBJ databases">
        <title>Paenibacillus sp. nov., isolated from rhizosphere soil of tomato.</title>
        <authorList>
            <person name="Weon H.-Y."/>
            <person name="Lee S.A."/>
        </authorList>
    </citation>
    <scope>NUCLEOTIDE SEQUENCE [LARGE SCALE GENOMIC DNA]</scope>
    <source>
        <strain evidence="1 2">14171R-81</strain>
        <plasmid evidence="1 2">unnamed2</plasmid>
    </source>
</reference>
<name>A0A6C0PAM0_9BACL</name>
<keyword evidence="2" id="KW-1185">Reference proteome</keyword>
<proteinExistence type="predicted"/>
<dbReference type="RefSeq" id="WP_162645763.1">
    <property type="nucleotide sequence ID" value="NZ_CP048288.1"/>
</dbReference>
<dbReference type="Proteomes" id="UP000479114">
    <property type="component" value="Plasmid unnamed2"/>
</dbReference>
<dbReference type="AlphaFoldDB" id="A0A6C0PAM0"/>
<keyword evidence="1" id="KW-0614">Plasmid</keyword>